<organism evidence="2 3">
    <name type="scientific">Daphnia magna</name>
    <dbReference type="NCBI Taxonomy" id="35525"/>
    <lineage>
        <taxon>Eukaryota</taxon>
        <taxon>Metazoa</taxon>
        <taxon>Ecdysozoa</taxon>
        <taxon>Arthropoda</taxon>
        <taxon>Crustacea</taxon>
        <taxon>Branchiopoda</taxon>
        <taxon>Diplostraca</taxon>
        <taxon>Cladocera</taxon>
        <taxon>Anomopoda</taxon>
        <taxon>Daphniidae</taxon>
        <taxon>Daphnia</taxon>
    </lineage>
</organism>
<proteinExistence type="predicted"/>
<dbReference type="EMBL" id="JAOYFB010000039">
    <property type="protein sequence ID" value="KAK4030976.1"/>
    <property type="molecule type" value="Genomic_DNA"/>
</dbReference>
<reference evidence="2 3" key="1">
    <citation type="journal article" date="2023" name="Nucleic Acids Res.">
        <title>The hologenome of Daphnia magna reveals possible DNA methylation and microbiome-mediated evolution of the host genome.</title>
        <authorList>
            <person name="Chaturvedi A."/>
            <person name="Li X."/>
            <person name="Dhandapani V."/>
            <person name="Marshall H."/>
            <person name="Kissane S."/>
            <person name="Cuenca-Cambronero M."/>
            <person name="Asole G."/>
            <person name="Calvet F."/>
            <person name="Ruiz-Romero M."/>
            <person name="Marangio P."/>
            <person name="Guigo R."/>
            <person name="Rago D."/>
            <person name="Mirbahai L."/>
            <person name="Eastwood N."/>
            <person name="Colbourne J.K."/>
            <person name="Zhou J."/>
            <person name="Mallon E."/>
            <person name="Orsini L."/>
        </authorList>
    </citation>
    <scope>NUCLEOTIDE SEQUENCE [LARGE SCALE GENOMIC DNA]</scope>
    <source>
        <strain evidence="2">LRV0_1</strain>
    </source>
</reference>
<dbReference type="Proteomes" id="UP001234178">
    <property type="component" value="Unassembled WGS sequence"/>
</dbReference>
<feature type="region of interest" description="Disordered" evidence="1">
    <location>
        <begin position="122"/>
        <end position="141"/>
    </location>
</feature>
<name>A0ABR0B0R8_9CRUS</name>
<keyword evidence="3" id="KW-1185">Reference proteome</keyword>
<gene>
    <name evidence="2" type="ORF">OUZ56_024406</name>
</gene>
<evidence type="ECO:0000313" key="3">
    <source>
        <dbReference type="Proteomes" id="UP001234178"/>
    </source>
</evidence>
<protein>
    <submittedName>
        <fullName evidence="2">Uncharacterized protein</fullName>
    </submittedName>
</protein>
<evidence type="ECO:0000313" key="2">
    <source>
        <dbReference type="EMBL" id="KAK4030976.1"/>
    </source>
</evidence>
<comment type="caution">
    <text evidence="2">The sequence shown here is derived from an EMBL/GenBank/DDBJ whole genome shotgun (WGS) entry which is preliminary data.</text>
</comment>
<accession>A0ABR0B0R8</accession>
<evidence type="ECO:0000256" key="1">
    <source>
        <dbReference type="SAM" id="MobiDB-lite"/>
    </source>
</evidence>
<feature type="compositionally biased region" description="Polar residues" evidence="1">
    <location>
        <begin position="124"/>
        <end position="141"/>
    </location>
</feature>
<sequence length="162" mass="18283">MSKRILEEYSKQYTFSRTTEKRKRSVHQDTLIQKKPRLDDVLLDVGVGPSTAAAEELTTTVAEASTAPLTTKGKNLHEYVMKWFKNTKQLVEKQIAYLPTDCEIIAERSSIKVKGLLEDKSLRKSSSSTFPQNSSRAARNNLTPTCHLSNAWTQDNTANNHQ</sequence>